<proteinExistence type="predicted"/>
<evidence type="ECO:0000256" key="3">
    <source>
        <dbReference type="ARBA" id="ARBA00022723"/>
    </source>
</evidence>
<evidence type="ECO:0000256" key="4">
    <source>
        <dbReference type="ARBA" id="ARBA00023004"/>
    </source>
</evidence>
<keyword evidence="2" id="KW-0949">S-adenosyl-L-methionine</keyword>
<dbReference type="CDD" id="cd01335">
    <property type="entry name" value="Radical_SAM"/>
    <property type="match status" value="1"/>
</dbReference>
<dbReference type="SFLD" id="SFLDG01082">
    <property type="entry name" value="B12-binding_domain_containing"/>
    <property type="match status" value="1"/>
</dbReference>
<comment type="cofactor">
    <cofactor evidence="1">
        <name>[4Fe-4S] cluster</name>
        <dbReference type="ChEBI" id="CHEBI:49883"/>
    </cofactor>
</comment>
<organism evidence="7 8">
    <name type="scientific">Desulfotalea psychrophila</name>
    <dbReference type="NCBI Taxonomy" id="84980"/>
    <lineage>
        <taxon>Bacteria</taxon>
        <taxon>Pseudomonadati</taxon>
        <taxon>Thermodesulfobacteriota</taxon>
        <taxon>Desulfobulbia</taxon>
        <taxon>Desulfobulbales</taxon>
        <taxon>Desulfocapsaceae</taxon>
        <taxon>Desulfotalea</taxon>
    </lineage>
</organism>
<evidence type="ECO:0000313" key="7">
    <source>
        <dbReference type="EMBL" id="MBN4067912.1"/>
    </source>
</evidence>
<evidence type="ECO:0000256" key="1">
    <source>
        <dbReference type="ARBA" id="ARBA00001966"/>
    </source>
</evidence>
<dbReference type="Gene3D" id="3.20.20.70">
    <property type="entry name" value="Aldolase class I"/>
    <property type="match status" value="1"/>
</dbReference>
<dbReference type="SFLD" id="SFLDG01095">
    <property type="entry name" value="Uncharacterised_Radical_SAM_Su"/>
    <property type="match status" value="1"/>
</dbReference>
<dbReference type="EMBL" id="JAFITO010000001">
    <property type="protein sequence ID" value="MBN4067912.1"/>
    <property type="molecule type" value="Genomic_DNA"/>
</dbReference>
<keyword evidence="4" id="KW-0408">Iron</keyword>
<dbReference type="InterPro" id="IPR007197">
    <property type="entry name" value="rSAM"/>
</dbReference>
<dbReference type="PROSITE" id="PS51918">
    <property type="entry name" value="RADICAL_SAM"/>
    <property type="match status" value="1"/>
</dbReference>
<keyword evidence="5" id="KW-0411">Iron-sulfur</keyword>
<dbReference type="InterPro" id="IPR058240">
    <property type="entry name" value="rSAM_sf"/>
</dbReference>
<evidence type="ECO:0000256" key="2">
    <source>
        <dbReference type="ARBA" id="ARBA00022691"/>
    </source>
</evidence>
<dbReference type="Proteomes" id="UP000717534">
    <property type="component" value="Unassembled WGS sequence"/>
</dbReference>
<evidence type="ECO:0000256" key="5">
    <source>
        <dbReference type="ARBA" id="ARBA00023014"/>
    </source>
</evidence>
<feature type="domain" description="Radical SAM core" evidence="6">
    <location>
        <begin position="9"/>
        <end position="243"/>
    </location>
</feature>
<keyword evidence="3" id="KW-0479">Metal-binding</keyword>
<evidence type="ECO:0000259" key="6">
    <source>
        <dbReference type="PROSITE" id="PS51918"/>
    </source>
</evidence>
<evidence type="ECO:0000313" key="8">
    <source>
        <dbReference type="Proteomes" id="UP000717534"/>
    </source>
</evidence>
<dbReference type="SUPFAM" id="SSF102114">
    <property type="entry name" value="Radical SAM enzymes"/>
    <property type="match status" value="1"/>
</dbReference>
<dbReference type="InterPro" id="IPR013785">
    <property type="entry name" value="Aldolase_TIM"/>
</dbReference>
<name>A0ABS3ASK6_9BACT</name>
<reference evidence="7 8" key="1">
    <citation type="submission" date="2021-02" db="EMBL/GenBank/DDBJ databases">
        <title>Activity-based single-cell genomes from oceanic crustal fluid captures similar information to metagenomic and metatranscriptomic surveys with orders of magnitude less sampling.</title>
        <authorList>
            <person name="D'Angelo T.S."/>
            <person name="Orcutt B.N."/>
        </authorList>
    </citation>
    <scope>NUCLEOTIDE SEQUENCE [LARGE SCALE GENOMIC DNA]</scope>
    <source>
        <strain evidence="7">AH-315-G02</strain>
    </source>
</reference>
<gene>
    <name evidence="7" type="ORF">JYU06_00090</name>
</gene>
<sequence>MNYDGDIIRPPSEANSIIIQVTVGCSHNTCTFCGAYKGKNKTFRIRSDEEITENIAFASQYCLRQKRVFLADGDVLILSQKRLLTLFKKIKESLPQVKRIALYGNAKAIRSKSVQELKELKERGLHRIYMGLESGDNDVLASVKKGETADSMIEAGRRVKEAGIFLSVTVLLGLGGRAGSVKHAQESARVLNHMQPKQIAALCLMPLSNTELGESYKNGTFKLPDAKEMLIELRTLIQHIECDPVQFMANHASNYLPLSGRLGRDKAAMLESIKQALAGNKPIVQEHYRAL</sequence>
<accession>A0ABS3ASK6</accession>
<dbReference type="SMART" id="SM00729">
    <property type="entry name" value="Elp3"/>
    <property type="match status" value="1"/>
</dbReference>
<dbReference type="InterPro" id="IPR006638">
    <property type="entry name" value="Elp3/MiaA/NifB-like_rSAM"/>
</dbReference>
<protein>
    <submittedName>
        <fullName evidence="7">Radical SAM protein</fullName>
    </submittedName>
</protein>
<dbReference type="InterPro" id="IPR051198">
    <property type="entry name" value="BchE-like"/>
</dbReference>
<comment type="caution">
    <text evidence="7">The sequence shown here is derived from an EMBL/GenBank/DDBJ whole genome shotgun (WGS) entry which is preliminary data.</text>
</comment>
<keyword evidence="8" id="KW-1185">Reference proteome</keyword>
<dbReference type="PANTHER" id="PTHR43409:SF4">
    <property type="entry name" value="RADICAL SAM SUPERFAMILY PROTEIN"/>
    <property type="match status" value="1"/>
</dbReference>
<dbReference type="PANTHER" id="PTHR43409">
    <property type="entry name" value="ANAEROBIC MAGNESIUM-PROTOPORPHYRIN IX MONOMETHYL ESTER CYCLASE-RELATED"/>
    <property type="match status" value="1"/>
</dbReference>
<dbReference type="Pfam" id="PF04055">
    <property type="entry name" value="Radical_SAM"/>
    <property type="match status" value="1"/>
</dbReference>
<dbReference type="SFLD" id="SFLDS00029">
    <property type="entry name" value="Radical_SAM"/>
    <property type="match status" value="1"/>
</dbReference>